<dbReference type="InterPro" id="IPR001567">
    <property type="entry name" value="Pept_M3A_M3B_dom"/>
</dbReference>
<dbReference type="GO" id="GO:0046872">
    <property type="term" value="F:metal ion binding"/>
    <property type="evidence" value="ECO:0007669"/>
    <property type="project" value="UniProtKB-UniRule"/>
</dbReference>
<evidence type="ECO:0000256" key="3">
    <source>
        <dbReference type="ARBA" id="ARBA00022723"/>
    </source>
</evidence>
<dbReference type="Proteomes" id="UP000619743">
    <property type="component" value="Unassembled WGS sequence"/>
</dbReference>
<dbReference type="Pfam" id="PF01432">
    <property type="entry name" value="Peptidase_M3"/>
    <property type="match status" value="1"/>
</dbReference>
<dbReference type="InterPro" id="IPR034005">
    <property type="entry name" value="M3A_DCP"/>
</dbReference>
<feature type="chain" id="PRO_5035256471" evidence="8">
    <location>
        <begin position="24"/>
        <end position="723"/>
    </location>
</feature>
<comment type="similarity">
    <text evidence="1 7">Belongs to the peptidase M3 family.</text>
</comment>
<feature type="signal peptide" evidence="8">
    <location>
        <begin position="1"/>
        <end position="23"/>
    </location>
</feature>
<dbReference type="AlphaFoldDB" id="A0A8J2XMN3"/>
<dbReference type="PANTHER" id="PTHR43660">
    <property type="entry name" value="DIPEPTIDYL CARBOXYPEPTIDASE"/>
    <property type="match status" value="1"/>
</dbReference>
<dbReference type="RefSeq" id="WP_087505891.1">
    <property type="nucleotide sequence ID" value="NZ_BMDX01000010.1"/>
</dbReference>
<keyword evidence="5 7" id="KW-0862">Zinc</keyword>
<dbReference type="GO" id="GO:0005829">
    <property type="term" value="C:cytosol"/>
    <property type="evidence" value="ECO:0007669"/>
    <property type="project" value="TreeGrafter"/>
</dbReference>
<dbReference type="Gene3D" id="1.10.1370.40">
    <property type="match status" value="1"/>
</dbReference>
<evidence type="ECO:0000256" key="7">
    <source>
        <dbReference type="RuleBase" id="RU003435"/>
    </source>
</evidence>
<dbReference type="PROSITE" id="PS51257">
    <property type="entry name" value="PROKAR_LIPOPROTEIN"/>
    <property type="match status" value="1"/>
</dbReference>
<proteinExistence type="inferred from homology"/>
<name>A0A8J2XMN3_9GAMM</name>
<evidence type="ECO:0000256" key="1">
    <source>
        <dbReference type="ARBA" id="ARBA00006040"/>
    </source>
</evidence>
<sequence length="723" mass="80084">MRLTLIASVVASALALSACSEQATTQSTEKSTNDVKTTQAAPAETINPLMTASSLQYQAPDFTAIATEHFEPAMLAGIEQQGKEIKAIANNTEAATFDNTIVAMERSGALLDRAASVFYNLAGTDSNEEIRAIQGRMAPLLSAHEDDIYLNDALFQRVQSIYQNRQTLDLDAESLRLVEVYYDNFVAAGALLTEAEKTQIRALNEEHAALTNDFGQNLLKMARQGAVVFSSKEQLAGLSEAQLAIAAAAAADRGLEGQYVVELTNTTRHPLLASMDNRDSRQKLWQASAGRGISGELDNRPLVTRLAQLRAERAKLLGFDSWADYQLNSTMAKTPQAVMDMFASMVPAVVANAEKEAAAIQAMITKTGGDFELKPWDWEYYAELVRQDQYDLDEGQVKQYFEFDRVLHDGVFFTMNRLFGITMKPRPDLPVYHPDVEAYEMFDEDGSSIAIFYGDYFAREGKRGGAWMSAFVQQTKLLENKPVIVNVMNIPKAPEGQPTLVSYDNVTTMFHEFGHGVHGMFSDVNYKTLAGTNVSRDFVEFPSTFQEDWAKDPLVLGNYARHYETGEPIPAELLAKVLKSRSFNQGFDTLEYMASALLDMEWHALSADAPLQDAEAFEQQALKKHGVDIAAIPPRYKSPYFAHVFAGGYSAGYYAYMWSEILAADAFAYVQQNGGLTRENGDLYRKFILAVGNSKLPATSYELFRGQQPTTEALLIRRGLAVQ</sequence>
<evidence type="ECO:0000313" key="11">
    <source>
        <dbReference type="Proteomes" id="UP000619743"/>
    </source>
</evidence>
<dbReference type="FunFam" id="3.40.390.10:FF:000009">
    <property type="entry name" value="Oligopeptidase A"/>
    <property type="match status" value="1"/>
</dbReference>
<dbReference type="Gene3D" id="1.10.1370.10">
    <property type="entry name" value="Neurolysin, domain 3"/>
    <property type="match status" value="1"/>
</dbReference>
<protein>
    <submittedName>
        <fullName evidence="10">Dipeptidyl carboxypeptidase II</fullName>
    </submittedName>
</protein>
<dbReference type="InterPro" id="IPR024077">
    <property type="entry name" value="Neurolysin/TOP_dom2"/>
</dbReference>
<keyword evidence="10" id="KW-0121">Carboxypeptidase</keyword>
<reference evidence="11" key="1">
    <citation type="journal article" date="2019" name="Int. J. Syst. Evol. Microbiol.">
        <title>The Global Catalogue of Microorganisms (GCM) 10K type strain sequencing project: providing services to taxonomists for standard genome sequencing and annotation.</title>
        <authorList>
            <consortium name="The Broad Institute Genomics Platform"/>
            <consortium name="The Broad Institute Genome Sequencing Center for Infectious Disease"/>
            <person name="Wu L."/>
            <person name="Ma J."/>
        </authorList>
    </citation>
    <scope>NUCLEOTIDE SEQUENCE [LARGE SCALE GENOMIC DNA]</scope>
    <source>
        <strain evidence="11">CGMCC 1.10130</strain>
    </source>
</reference>
<dbReference type="EMBL" id="BMDX01000010">
    <property type="protein sequence ID" value="GGA79845.1"/>
    <property type="molecule type" value="Genomic_DNA"/>
</dbReference>
<feature type="domain" description="Peptidase M3A/M3B catalytic" evidence="9">
    <location>
        <begin position="272"/>
        <end position="718"/>
    </location>
</feature>
<keyword evidence="11" id="KW-1185">Reference proteome</keyword>
<dbReference type="GO" id="GO:0006508">
    <property type="term" value="P:proteolysis"/>
    <property type="evidence" value="ECO:0007669"/>
    <property type="project" value="UniProtKB-KW"/>
</dbReference>
<keyword evidence="2 7" id="KW-0645">Protease</keyword>
<keyword evidence="8" id="KW-0732">Signal</keyword>
<evidence type="ECO:0000256" key="4">
    <source>
        <dbReference type="ARBA" id="ARBA00022801"/>
    </source>
</evidence>
<dbReference type="OrthoDB" id="9773538at2"/>
<dbReference type="PANTHER" id="PTHR43660:SF1">
    <property type="entry name" value="DIPEPTIDYL CARBOXYPEPTIDASE"/>
    <property type="match status" value="1"/>
</dbReference>
<comment type="caution">
    <text evidence="10">The sequence shown here is derived from an EMBL/GenBank/DDBJ whole genome shotgun (WGS) entry which is preliminary data.</text>
</comment>
<evidence type="ECO:0000256" key="6">
    <source>
        <dbReference type="ARBA" id="ARBA00023049"/>
    </source>
</evidence>
<organism evidence="10 11">
    <name type="scientific">Neiella marina</name>
    <dbReference type="NCBI Taxonomy" id="508461"/>
    <lineage>
        <taxon>Bacteria</taxon>
        <taxon>Pseudomonadati</taxon>
        <taxon>Pseudomonadota</taxon>
        <taxon>Gammaproteobacteria</taxon>
        <taxon>Alteromonadales</taxon>
        <taxon>Echinimonadaceae</taxon>
        <taxon>Neiella</taxon>
    </lineage>
</organism>
<dbReference type="Gene3D" id="3.40.390.10">
    <property type="entry name" value="Collagenase (Catalytic Domain)"/>
    <property type="match status" value="1"/>
</dbReference>
<evidence type="ECO:0000259" key="9">
    <source>
        <dbReference type="Pfam" id="PF01432"/>
    </source>
</evidence>
<accession>A0A8J2XMN3</accession>
<dbReference type="CDD" id="cd06456">
    <property type="entry name" value="M3A_DCP"/>
    <property type="match status" value="1"/>
</dbReference>
<evidence type="ECO:0000256" key="2">
    <source>
        <dbReference type="ARBA" id="ARBA00022670"/>
    </source>
</evidence>
<dbReference type="InterPro" id="IPR045090">
    <property type="entry name" value="Pept_M3A_M3B"/>
</dbReference>
<evidence type="ECO:0000256" key="8">
    <source>
        <dbReference type="SAM" id="SignalP"/>
    </source>
</evidence>
<dbReference type="GO" id="GO:0004222">
    <property type="term" value="F:metalloendopeptidase activity"/>
    <property type="evidence" value="ECO:0007669"/>
    <property type="project" value="InterPro"/>
</dbReference>
<dbReference type="GO" id="GO:0004180">
    <property type="term" value="F:carboxypeptidase activity"/>
    <property type="evidence" value="ECO:0007669"/>
    <property type="project" value="UniProtKB-KW"/>
</dbReference>
<evidence type="ECO:0000256" key="5">
    <source>
        <dbReference type="ARBA" id="ARBA00022833"/>
    </source>
</evidence>
<dbReference type="SUPFAM" id="SSF55486">
    <property type="entry name" value="Metalloproteases ('zincins'), catalytic domain"/>
    <property type="match status" value="1"/>
</dbReference>
<comment type="cofactor">
    <cofactor evidence="7">
        <name>Zn(2+)</name>
        <dbReference type="ChEBI" id="CHEBI:29105"/>
    </cofactor>
    <text evidence="7">Binds 1 zinc ion.</text>
</comment>
<evidence type="ECO:0000313" key="10">
    <source>
        <dbReference type="EMBL" id="GGA79845.1"/>
    </source>
</evidence>
<keyword evidence="6 7" id="KW-0482">Metalloprotease</keyword>
<keyword evidence="3 7" id="KW-0479">Metal-binding</keyword>
<gene>
    <name evidence="10" type="primary">dcp</name>
    <name evidence="10" type="ORF">GCM10011369_22290</name>
</gene>
<dbReference type="InterPro" id="IPR024079">
    <property type="entry name" value="MetalloPept_cat_dom_sf"/>
</dbReference>
<keyword evidence="4 7" id="KW-0378">Hydrolase</keyword>